<reference evidence="2 3" key="1">
    <citation type="submission" date="2023-01" db="EMBL/GenBank/DDBJ databases">
        <title>Analysis of 21 Apiospora genomes using comparative genomics revels a genus with tremendous synthesis potential of carbohydrate active enzymes and secondary metabolites.</title>
        <authorList>
            <person name="Sorensen T."/>
        </authorList>
    </citation>
    <scope>NUCLEOTIDE SEQUENCE [LARGE SCALE GENOMIC DNA]</scope>
    <source>
        <strain evidence="2 3">CBS 20057</strain>
    </source>
</reference>
<evidence type="ECO:0000256" key="1">
    <source>
        <dbReference type="SAM" id="SignalP"/>
    </source>
</evidence>
<feature type="chain" id="PRO_5046734293" evidence="1">
    <location>
        <begin position="22"/>
        <end position="144"/>
    </location>
</feature>
<accession>A0ABR1RKC4</accession>
<keyword evidence="3" id="KW-1185">Reference proteome</keyword>
<evidence type="ECO:0000313" key="2">
    <source>
        <dbReference type="EMBL" id="KAK8013750.1"/>
    </source>
</evidence>
<organism evidence="2 3">
    <name type="scientific">Apiospora marii</name>
    <dbReference type="NCBI Taxonomy" id="335849"/>
    <lineage>
        <taxon>Eukaryota</taxon>
        <taxon>Fungi</taxon>
        <taxon>Dikarya</taxon>
        <taxon>Ascomycota</taxon>
        <taxon>Pezizomycotina</taxon>
        <taxon>Sordariomycetes</taxon>
        <taxon>Xylariomycetidae</taxon>
        <taxon>Amphisphaeriales</taxon>
        <taxon>Apiosporaceae</taxon>
        <taxon>Apiospora</taxon>
    </lineage>
</organism>
<evidence type="ECO:0000313" key="3">
    <source>
        <dbReference type="Proteomes" id="UP001396898"/>
    </source>
</evidence>
<keyword evidence="1" id="KW-0732">Signal</keyword>
<feature type="signal peptide" evidence="1">
    <location>
        <begin position="1"/>
        <end position="21"/>
    </location>
</feature>
<proteinExistence type="predicted"/>
<protein>
    <submittedName>
        <fullName evidence="2">Uncharacterized protein</fullName>
    </submittedName>
</protein>
<sequence length="144" mass="15153">MRSQSILFFFATLLFSGQTSARSLEKRDEICWFTGGGPVGVGDALCTGSDGEAHEDILSCPTPGVAERICGADDVDAGVRDNCKKLDGTGTYCTVGGKTGTPGGHYVCYCINGNFCCDHPAEVPGGKHPRDYFKEGGCSCGKRL</sequence>
<dbReference type="Proteomes" id="UP001396898">
    <property type="component" value="Unassembled WGS sequence"/>
</dbReference>
<name>A0ABR1RKC4_9PEZI</name>
<dbReference type="EMBL" id="JAQQWI010000013">
    <property type="protein sequence ID" value="KAK8013750.1"/>
    <property type="molecule type" value="Genomic_DNA"/>
</dbReference>
<gene>
    <name evidence="2" type="ORF">PG991_009343</name>
</gene>
<comment type="caution">
    <text evidence="2">The sequence shown here is derived from an EMBL/GenBank/DDBJ whole genome shotgun (WGS) entry which is preliminary data.</text>
</comment>